<evidence type="ECO:0000313" key="4">
    <source>
        <dbReference type="EMBL" id="GAA4504638.1"/>
    </source>
</evidence>
<evidence type="ECO:0000259" key="3">
    <source>
        <dbReference type="PROSITE" id="PS50263"/>
    </source>
</evidence>
<keyword evidence="5" id="KW-1185">Reference proteome</keyword>
<dbReference type="InterPro" id="IPR003010">
    <property type="entry name" value="C-N_Hydrolase"/>
</dbReference>
<dbReference type="RefSeq" id="WP_345015131.1">
    <property type="nucleotide sequence ID" value="NZ_BAABFC010000030.1"/>
</dbReference>
<sequence length="276" mass="30136">MKLVAIQLTSGADWPTNRAAIAAQLAALPPQRPCLVLLPENAACLGRPADYAALAEPLGEGPVQAQLAQWAREFGIWLVMGAMPIQSDCPRPYTSSLVFDDQGVRRGHYHKIHLFDVDVPDGHGRYRESDSFSAGSEPVVVSSPFGGLGLSICYDVRFPELYRHLRQAGADILLVPAAFTQVTGQAHWLPLLQARAIENQCLVLAANQWGHHGGDRHTWGHSLILDGWGQLLACRAEGVGQVVADLPLDQLADIRRRMPVLQHARLLPGQRDESCC</sequence>
<name>A0ABP8QKQ6_9GAMM</name>
<dbReference type="PROSITE" id="PS01227">
    <property type="entry name" value="UPF0012"/>
    <property type="match status" value="1"/>
</dbReference>
<dbReference type="PANTHER" id="PTHR23088">
    <property type="entry name" value="NITRILASE-RELATED"/>
    <property type="match status" value="1"/>
</dbReference>
<keyword evidence="2 4" id="KW-0378">Hydrolase</keyword>
<evidence type="ECO:0000256" key="2">
    <source>
        <dbReference type="ARBA" id="ARBA00022801"/>
    </source>
</evidence>
<dbReference type="GO" id="GO:0016787">
    <property type="term" value="F:hydrolase activity"/>
    <property type="evidence" value="ECO:0007669"/>
    <property type="project" value="UniProtKB-KW"/>
</dbReference>
<feature type="domain" description="CN hydrolase" evidence="3">
    <location>
        <begin position="1"/>
        <end position="248"/>
    </location>
</feature>
<dbReference type="Proteomes" id="UP001501321">
    <property type="component" value="Unassembled WGS sequence"/>
</dbReference>
<evidence type="ECO:0000256" key="1">
    <source>
        <dbReference type="ARBA" id="ARBA00010613"/>
    </source>
</evidence>
<dbReference type="InterPro" id="IPR036526">
    <property type="entry name" value="C-N_Hydrolase_sf"/>
</dbReference>
<organism evidence="4 5">
    <name type="scientific">Pseudaeromonas paramecii</name>
    <dbReference type="NCBI Taxonomy" id="2138166"/>
    <lineage>
        <taxon>Bacteria</taxon>
        <taxon>Pseudomonadati</taxon>
        <taxon>Pseudomonadota</taxon>
        <taxon>Gammaproteobacteria</taxon>
        <taxon>Aeromonadales</taxon>
        <taxon>Aeromonadaceae</taxon>
        <taxon>Pseudaeromonas</taxon>
    </lineage>
</organism>
<dbReference type="PROSITE" id="PS50263">
    <property type="entry name" value="CN_HYDROLASE"/>
    <property type="match status" value="1"/>
</dbReference>
<comment type="caution">
    <text evidence="4">The sequence shown here is derived from an EMBL/GenBank/DDBJ whole genome shotgun (WGS) entry which is preliminary data.</text>
</comment>
<reference evidence="5" key="1">
    <citation type="journal article" date="2019" name="Int. J. Syst. Evol. Microbiol.">
        <title>The Global Catalogue of Microorganisms (GCM) 10K type strain sequencing project: providing services to taxonomists for standard genome sequencing and annotation.</title>
        <authorList>
            <consortium name="The Broad Institute Genomics Platform"/>
            <consortium name="The Broad Institute Genome Sequencing Center for Infectious Disease"/>
            <person name="Wu L."/>
            <person name="Ma J."/>
        </authorList>
    </citation>
    <scope>NUCLEOTIDE SEQUENCE [LARGE SCALE GENOMIC DNA]</scope>
    <source>
        <strain evidence="5">JCM 32226</strain>
    </source>
</reference>
<protein>
    <submittedName>
        <fullName evidence="4">Carbon-nitrogen hydrolase family protein</fullName>
    </submittedName>
</protein>
<dbReference type="EMBL" id="BAABFC010000030">
    <property type="protein sequence ID" value="GAA4504638.1"/>
    <property type="molecule type" value="Genomic_DNA"/>
</dbReference>
<dbReference type="InterPro" id="IPR001110">
    <property type="entry name" value="UPF0012_CS"/>
</dbReference>
<evidence type="ECO:0000313" key="5">
    <source>
        <dbReference type="Proteomes" id="UP001501321"/>
    </source>
</evidence>
<accession>A0ABP8QKQ6</accession>
<dbReference type="PANTHER" id="PTHR23088:SF27">
    <property type="entry name" value="DEAMINATED GLUTATHIONE AMIDASE"/>
    <property type="match status" value="1"/>
</dbReference>
<gene>
    <name evidence="4" type="ORF">GCM10023095_32870</name>
</gene>
<dbReference type="Gene3D" id="3.60.110.10">
    <property type="entry name" value="Carbon-nitrogen hydrolase"/>
    <property type="match status" value="1"/>
</dbReference>
<dbReference type="Pfam" id="PF00795">
    <property type="entry name" value="CN_hydrolase"/>
    <property type="match status" value="1"/>
</dbReference>
<comment type="similarity">
    <text evidence="1">Belongs to the carbon-nitrogen hydrolase superfamily. NIT1/NIT2 family.</text>
</comment>
<dbReference type="SUPFAM" id="SSF56317">
    <property type="entry name" value="Carbon-nitrogen hydrolase"/>
    <property type="match status" value="1"/>
</dbReference>
<proteinExistence type="inferred from homology"/>
<dbReference type="InterPro" id="IPR045254">
    <property type="entry name" value="Nit1/2_C-N_Hydrolase"/>
</dbReference>
<dbReference type="CDD" id="cd07572">
    <property type="entry name" value="nit"/>
    <property type="match status" value="1"/>
</dbReference>